<dbReference type="InterPro" id="IPR010982">
    <property type="entry name" value="Lambda_DNA-bd_dom_sf"/>
</dbReference>
<dbReference type="Proteomes" id="UP000265848">
    <property type="component" value="Unassembled WGS sequence"/>
</dbReference>
<dbReference type="CDD" id="cd01392">
    <property type="entry name" value="HTH_LacI"/>
    <property type="match status" value="1"/>
</dbReference>
<sequence>MDGDQNHHKPKGRVTLLDVAKASGFSKSTVSRILDERLPTADNPSARHVREVAEKLGYVRDLSAANLRRGSTGQIGVIVPRLTDTVMAMLYESLAKAAGRNGQFAIVATTDDHPDAGRAAAEALIRRGVDGLILSTARIDDHFTDELRARHIPFVLALRQNGQSLAAIGDDPLGGYLATRHLLDLGHRRIGLITGPDYATSARGRLEGYCKALEEASVSLSSDLIVPSTFSIESGELAAETLLKLKDRPTAIFAVNDNTAIGALSAIASFGFSVPHDISLVGYNDIPIVSRLPVPLTTVKVPFDHIAEMALQLLNNASEGSSEVRIATPSLIPRKSTAAPRSH</sequence>
<keyword evidence="6" id="KW-1185">Reference proteome</keyword>
<dbReference type="OrthoDB" id="8433438at2"/>
<dbReference type="CDD" id="cd06285">
    <property type="entry name" value="PBP1_LacI-like"/>
    <property type="match status" value="1"/>
</dbReference>
<dbReference type="Pfam" id="PF13377">
    <property type="entry name" value="Peripla_BP_3"/>
    <property type="match status" value="1"/>
</dbReference>
<protein>
    <submittedName>
        <fullName evidence="5">LacI family DNA-binding transcriptional regulator</fullName>
    </submittedName>
</protein>
<dbReference type="Gene3D" id="3.40.50.2300">
    <property type="match status" value="2"/>
</dbReference>
<dbReference type="GO" id="GO:0003700">
    <property type="term" value="F:DNA-binding transcription factor activity"/>
    <property type="evidence" value="ECO:0007669"/>
    <property type="project" value="TreeGrafter"/>
</dbReference>
<dbReference type="RefSeq" id="WP_119400672.1">
    <property type="nucleotide sequence ID" value="NZ_QWJJ01000023.1"/>
</dbReference>
<dbReference type="InterPro" id="IPR046335">
    <property type="entry name" value="LacI/GalR-like_sensor"/>
</dbReference>
<dbReference type="AlphaFoldDB" id="A0A399J293"/>
<proteinExistence type="predicted"/>
<evidence type="ECO:0000256" key="3">
    <source>
        <dbReference type="ARBA" id="ARBA00023163"/>
    </source>
</evidence>
<evidence type="ECO:0000313" key="6">
    <source>
        <dbReference type="Proteomes" id="UP000265848"/>
    </source>
</evidence>
<feature type="domain" description="HTH lacI-type" evidence="4">
    <location>
        <begin position="14"/>
        <end position="69"/>
    </location>
</feature>
<name>A0A399J293_9RHOB</name>
<evidence type="ECO:0000256" key="2">
    <source>
        <dbReference type="ARBA" id="ARBA00023125"/>
    </source>
</evidence>
<dbReference type="PROSITE" id="PS50932">
    <property type="entry name" value="HTH_LACI_2"/>
    <property type="match status" value="1"/>
</dbReference>
<evidence type="ECO:0000259" key="4">
    <source>
        <dbReference type="PROSITE" id="PS50932"/>
    </source>
</evidence>
<dbReference type="SUPFAM" id="SSF53822">
    <property type="entry name" value="Periplasmic binding protein-like I"/>
    <property type="match status" value="1"/>
</dbReference>
<dbReference type="SUPFAM" id="SSF47413">
    <property type="entry name" value="lambda repressor-like DNA-binding domains"/>
    <property type="match status" value="1"/>
</dbReference>
<evidence type="ECO:0000313" key="5">
    <source>
        <dbReference type="EMBL" id="RII37066.1"/>
    </source>
</evidence>
<keyword evidence="1" id="KW-0805">Transcription regulation</keyword>
<accession>A0A399J293</accession>
<dbReference type="PANTHER" id="PTHR30146:SF109">
    <property type="entry name" value="HTH-TYPE TRANSCRIPTIONAL REGULATOR GALS"/>
    <property type="match status" value="1"/>
</dbReference>
<organism evidence="5 6">
    <name type="scientific">Pseudooceanicola sediminis</name>
    <dbReference type="NCBI Taxonomy" id="2211117"/>
    <lineage>
        <taxon>Bacteria</taxon>
        <taxon>Pseudomonadati</taxon>
        <taxon>Pseudomonadota</taxon>
        <taxon>Alphaproteobacteria</taxon>
        <taxon>Rhodobacterales</taxon>
        <taxon>Paracoccaceae</taxon>
        <taxon>Pseudooceanicola</taxon>
    </lineage>
</organism>
<evidence type="ECO:0000256" key="1">
    <source>
        <dbReference type="ARBA" id="ARBA00023015"/>
    </source>
</evidence>
<dbReference type="EMBL" id="QWJJ01000023">
    <property type="protein sequence ID" value="RII37066.1"/>
    <property type="molecule type" value="Genomic_DNA"/>
</dbReference>
<comment type="caution">
    <text evidence="5">The sequence shown here is derived from an EMBL/GenBank/DDBJ whole genome shotgun (WGS) entry which is preliminary data.</text>
</comment>
<dbReference type="InterPro" id="IPR028082">
    <property type="entry name" value="Peripla_BP_I"/>
</dbReference>
<reference evidence="5 6" key="1">
    <citation type="submission" date="2018-08" db="EMBL/GenBank/DDBJ databases">
        <title>Pseudooceanicola sediminis CY03 in the family Rhodobacteracea.</title>
        <authorList>
            <person name="Zhang Y.-J."/>
        </authorList>
    </citation>
    <scope>NUCLEOTIDE SEQUENCE [LARGE SCALE GENOMIC DNA]</scope>
    <source>
        <strain evidence="5 6">CY03</strain>
    </source>
</reference>
<keyword evidence="3" id="KW-0804">Transcription</keyword>
<dbReference type="Gene3D" id="1.10.260.40">
    <property type="entry name" value="lambda repressor-like DNA-binding domains"/>
    <property type="match status" value="1"/>
</dbReference>
<dbReference type="Pfam" id="PF00356">
    <property type="entry name" value="LacI"/>
    <property type="match status" value="1"/>
</dbReference>
<dbReference type="PANTHER" id="PTHR30146">
    <property type="entry name" value="LACI-RELATED TRANSCRIPTIONAL REPRESSOR"/>
    <property type="match status" value="1"/>
</dbReference>
<gene>
    <name evidence="5" type="ORF">DL237_19235</name>
</gene>
<dbReference type="GO" id="GO:0000976">
    <property type="term" value="F:transcription cis-regulatory region binding"/>
    <property type="evidence" value="ECO:0007669"/>
    <property type="project" value="TreeGrafter"/>
</dbReference>
<dbReference type="SMART" id="SM00354">
    <property type="entry name" value="HTH_LACI"/>
    <property type="match status" value="1"/>
</dbReference>
<dbReference type="InterPro" id="IPR000843">
    <property type="entry name" value="HTH_LacI"/>
</dbReference>
<keyword evidence="2 5" id="KW-0238">DNA-binding</keyword>